<dbReference type="OMA" id="IFQQMNL"/>
<evidence type="ECO:0000256" key="6">
    <source>
        <dbReference type="ARBA" id="ARBA00022824"/>
    </source>
</evidence>
<dbReference type="InterPro" id="IPR021149">
    <property type="entry name" value="OligosaccharylTrfase_OST3/OST6"/>
</dbReference>
<evidence type="ECO:0008006" key="13">
    <source>
        <dbReference type="Google" id="ProtNLM"/>
    </source>
</evidence>
<evidence type="ECO:0000313" key="12">
    <source>
        <dbReference type="Proteomes" id="UP000078561"/>
    </source>
</evidence>
<keyword evidence="7 9" id="KW-1133">Transmembrane helix</keyword>
<gene>
    <name evidence="11" type="primary">ABSGL_07553.1 scaffold 8890</name>
</gene>
<dbReference type="SUPFAM" id="SSF52833">
    <property type="entry name" value="Thioredoxin-like"/>
    <property type="match status" value="1"/>
</dbReference>
<dbReference type="InterPro" id="IPR036249">
    <property type="entry name" value="Thioredoxin-like_sf"/>
</dbReference>
<dbReference type="EMBL" id="LT553587">
    <property type="protein sequence ID" value="SAM01804.1"/>
    <property type="molecule type" value="Genomic_DNA"/>
</dbReference>
<feature type="transmembrane region" description="Helical" evidence="9">
    <location>
        <begin position="288"/>
        <end position="308"/>
    </location>
</feature>
<sequence>MKPLLFCAFVISLLCSASGQLDAKTKRLAKLSQDNHGLVKLDSNSYFKYTQGKRDYGLVVLITALGDQFRCVPCREFDPEYRLVASSFQKTDHSDRVFFGHLDFEDGQAVYQQLAIKTAPNVLYFPPSQANENKEAIKYDLARSGLIAEPFADFIKQQSGVTFALARPFDYGQFITKVILGLGALAAVRLIYRYFSFLLFHRNTWAMITIVTVLVMTSGHMFNRIRNTPYALPGPNGQISYVASGFSSQYGIETQLVASIYGVLAFAVVSLAYTVPSFDDKWRQRVGVYIWTSCFIVIFSCLMALFKIKNEAYPFKMMF</sequence>
<keyword evidence="8 9" id="KW-0472">Membrane</keyword>
<evidence type="ECO:0000256" key="8">
    <source>
        <dbReference type="ARBA" id="ARBA00023136"/>
    </source>
</evidence>
<dbReference type="GO" id="GO:0018279">
    <property type="term" value="P:protein N-linked glycosylation via asparagine"/>
    <property type="evidence" value="ECO:0007669"/>
    <property type="project" value="TreeGrafter"/>
</dbReference>
<evidence type="ECO:0000256" key="9">
    <source>
        <dbReference type="SAM" id="Phobius"/>
    </source>
</evidence>
<evidence type="ECO:0000256" key="7">
    <source>
        <dbReference type="ARBA" id="ARBA00022989"/>
    </source>
</evidence>
<evidence type="ECO:0000313" key="11">
    <source>
        <dbReference type="EMBL" id="SAM01804.1"/>
    </source>
</evidence>
<feature type="transmembrane region" description="Helical" evidence="9">
    <location>
        <begin position="256"/>
        <end position="276"/>
    </location>
</feature>
<feature type="transmembrane region" description="Helical" evidence="9">
    <location>
        <begin position="174"/>
        <end position="192"/>
    </location>
</feature>
<feature type="signal peptide" evidence="10">
    <location>
        <begin position="1"/>
        <end position="19"/>
    </location>
</feature>
<dbReference type="PANTHER" id="PTHR12692">
    <property type="entry name" value="DOLICHYL-DIPHOSPHOOLIGOSACCHARIDE--PROTEIN GLYCOSYLTRANSFERASE-RELATED"/>
    <property type="match status" value="1"/>
</dbReference>
<keyword evidence="12" id="KW-1185">Reference proteome</keyword>
<dbReference type="FunCoup" id="A0A163JQ64">
    <property type="interactions" value="318"/>
</dbReference>
<evidence type="ECO:0000256" key="4">
    <source>
        <dbReference type="ARBA" id="ARBA00022692"/>
    </source>
</evidence>
<dbReference type="GO" id="GO:0008250">
    <property type="term" value="C:oligosaccharyltransferase complex"/>
    <property type="evidence" value="ECO:0007669"/>
    <property type="project" value="TreeGrafter"/>
</dbReference>
<keyword evidence="6" id="KW-0256">Endoplasmic reticulum</keyword>
<keyword evidence="4 9" id="KW-0812">Transmembrane</keyword>
<keyword evidence="5 10" id="KW-0732">Signal</keyword>
<dbReference type="Pfam" id="PF04756">
    <property type="entry name" value="OST3_OST6"/>
    <property type="match status" value="1"/>
</dbReference>
<evidence type="ECO:0000256" key="10">
    <source>
        <dbReference type="SAM" id="SignalP"/>
    </source>
</evidence>
<dbReference type="Proteomes" id="UP000078561">
    <property type="component" value="Unassembled WGS sequence"/>
</dbReference>
<dbReference type="OrthoDB" id="67566at2759"/>
<evidence type="ECO:0000256" key="5">
    <source>
        <dbReference type="ARBA" id="ARBA00022729"/>
    </source>
</evidence>
<comment type="subcellular location">
    <subcellularLocation>
        <location evidence="2">Endoplasmic reticulum membrane</location>
        <topology evidence="2">Multi-pass membrane protein</topology>
    </subcellularLocation>
</comment>
<evidence type="ECO:0000256" key="1">
    <source>
        <dbReference type="ARBA" id="ARBA00002791"/>
    </source>
</evidence>
<dbReference type="STRING" id="4829.A0A163JQ64"/>
<evidence type="ECO:0000256" key="2">
    <source>
        <dbReference type="ARBA" id="ARBA00004477"/>
    </source>
</evidence>
<organism evidence="11">
    <name type="scientific">Absidia glauca</name>
    <name type="common">Pin mould</name>
    <dbReference type="NCBI Taxonomy" id="4829"/>
    <lineage>
        <taxon>Eukaryota</taxon>
        <taxon>Fungi</taxon>
        <taxon>Fungi incertae sedis</taxon>
        <taxon>Mucoromycota</taxon>
        <taxon>Mucoromycotina</taxon>
        <taxon>Mucoromycetes</taxon>
        <taxon>Mucorales</taxon>
        <taxon>Cunninghamellaceae</taxon>
        <taxon>Absidia</taxon>
    </lineage>
</organism>
<protein>
    <recommendedName>
        <fullName evidence="13">Magnesium transporter protein 1</fullName>
    </recommendedName>
</protein>
<accession>A0A163JQ64</accession>
<reference evidence="11" key="1">
    <citation type="submission" date="2016-04" db="EMBL/GenBank/DDBJ databases">
        <authorList>
            <person name="Evans L.H."/>
            <person name="Alamgir A."/>
            <person name="Owens N."/>
            <person name="Weber N.D."/>
            <person name="Virtaneva K."/>
            <person name="Barbian K."/>
            <person name="Babar A."/>
            <person name="Rosenke K."/>
        </authorList>
    </citation>
    <scope>NUCLEOTIDE SEQUENCE [LARGE SCALE GENOMIC DNA]</scope>
    <source>
        <strain evidence="11">CBS 101.48</strain>
    </source>
</reference>
<comment type="similarity">
    <text evidence="3">Belongs to the OST3/OST6 family.</text>
</comment>
<name>A0A163JQ64_ABSGL</name>
<dbReference type="InParanoid" id="A0A163JQ64"/>
<feature type="chain" id="PRO_5007843410" description="Magnesium transporter protein 1" evidence="10">
    <location>
        <begin position="20"/>
        <end position="319"/>
    </location>
</feature>
<dbReference type="CDD" id="cd02961">
    <property type="entry name" value="PDI_a_family"/>
    <property type="match status" value="1"/>
</dbReference>
<evidence type="ECO:0000256" key="3">
    <source>
        <dbReference type="ARBA" id="ARBA00009561"/>
    </source>
</evidence>
<dbReference type="Gene3D" id="3.40.30.10">
    <property type="entry name" value="Glutaredoxin"/>
    <property type="match status" value="1"/>
</dbReference>
<proteinExistence type="inferred from homology"/>
<feature type="transmembrane region" description="Helical" evidence="9">
    <location>
        <begin position="204"/>
        <end position="222"/>
    </location>
</feature>
<comment type="function">
    <text evidence="1">Subunit of the oligosaccharyl transferase (OST) complex that catalyzes the initial transfer of a defined glycan (Glc(3)Man(9)GlcNAc(2) in eukaryotes) from the lipid carrier dolichol-pyrophosphate to an asparagine residue within an Asn-X-Ser/Thr consensus motif in nascent polypeptide chains, the first step in protein N-glycosylation. N-glycosylation occurs cotranslationally and the complex associates with the Sec61 complex at the channel-forming translocon complex that mediates protein translocation across the endoplasmic reticulum (ER). All subunits are required for a maximal enzyme activity.</text>
</comment>
<dbReference type="PANTHER" id="PTHR12692:SF0">
    <property type="entry name" value="GH11935P"/>
    <property type="match status" value="1"/>
</dbReference>
<dbReference type="AlphaFoldDB" id="A0A163JQ64"/>